<dbReference type="InterPro" id="IPR011066">
    <property type="entry name" value="MscS_channel_C_sf"/>
</dbReference>
<reference evidence="1" key="1">
    <citation type="journal article" date="2013" name="Environ. Microbiol.">
        <title>Microbiota from the distal guts of lean and obese adolescents exhibit partial functional redundancy besides clear differences in community structure.</title>
        <authorList>
            <person name="Ferrer M."/>
            <person name="Ruiz A."/>
            <person name="Lanza F."/>
            <person name="Haange S.B."/>
            <person name="Oberbach A."/>
            <person name="Till H."/>
            <person name="Bargiela R."/>
            <person name="Campoy C."/>
            <person name="Segura M.T."/>
            <person name="Richter M."/>
            <person name="von Bergen M."/>
            <person name="Seifert J."/>
            <person name="Suarez A."/>
        </authorList>
    </citation>
    <scope>NUCLEOTIDE SEQUENCE</scope>
</reference>
<organism evidence="1">
    <name type="scientific">human gut metagenome</name>
    <dbReference type="NCBI Taxonomy" id="408170"/>
    <lineage>
        <taxon>unclassified sequences</taxon>
        <taxon>metagenomes</taxon>
        <taxon>organismal metagenomes</taxon>
    </lineage>
</organism>
<evidence type="ECO:0000313" key="1">
    <source>
        <dbReference type="EMBL" id="EKC53020.1"/>
    </source>
</evidence>
<dbReference type="SUPFAM" id="SSF82689">
    <property type="entry name" value="Mechanosensitive channel protein MscS (YggB), C-terminal domain"/>
    <property type="match status" value="1"/>
</dbReference>
<dbReference type="EMBL" id="AJWZ01008833">
    <property type="protein sequence ID" value="EKC53020.1"/>
    <property type="molecule type" value="Genomic_DNA"/>
</dbReference>
<proteinExistence type="predicted"/>
<dbReference type="AlphaFoldDB" id="K1SH17"/>
<name>K1SH17_9ZZZZ</name>
<protein>
    <submittedName>
        <fullName evidence="1">Uncharacterized protein</fullName>
    </submittedName>
</protein>
<gene>
    <name evidence="1" type="ORF">OBE_12799</name>
</gene>
<dbReference type="GO" id="GO:0016020">
    <property type="term" value="C:membrane"/>
    <property type="evidence" value="ECO:0007669"/>
    <property type="project" value="InterPro"/>
</dbReference>
<sequence>FDANGIEIPYNQLDVHLKKDNQDAATKK</sequence>
<comment type="caution">
    <text evidence="1">The sequence shown here is derived from an EMBL/GenBank/DDBJ whole genome shotgun (WGS) entry which is preliminary data.</text>
</comment>
<accession>K1SH17</accession>
<feature type="non-terminal residue" evidence="1">
    <location>
        <position position="1"/>
    </location>
</feature>